<evidence type="ECO:0000313" key="1">
    <source>
        <dbReference type="EMBL" id="EDM11641.1"/>
    </source>
</evidence>
<protein>
    <submittedName>
        <fullName evidence="1">Thymocyte selection-associated HMG box gene (Predicted), isoform CRA_a</fullName>
    </submittedName>
</protein>
<sequence length="58" mass="6601">MVSKRHLSPFMYKTAKCSPGILAAETGQTALSDHRYLWLCVTVPSSVSVFNRFLLFFF</sequence>
<name>A6JFP5_RAT</name>
<dbReference type="Proteomes" id="UP000234681">
    <property type="component" value="Chromosome 5"/>
</dbReference>
<dbReference type="EMBL" id="CH473984">
    <property type="protein sequence ID" value="EDM11641.1"/>
    <property type="molecule type" value="Genomic_DNA"/>
</dbReference>
<evidence type="ECO:0000313" key="2">
    <source>
        <dbReference type="Proteomes" id="UP000234681"/>
    </source>
</evidence>
<gene>
    <name evidence="1" type="primary">Tox_predicted</name>
    <name evidence="1" type="ORF">rCG_30353</name>
</gene>
<proteinExistence type="predicted"/>
<dbReference type="AlphaFoldDB" id="A6JFP5"/>
<organism evidence="1 2">
    <name type="scientific">Rattus norvegicus</name>
    <name type="common">Rat</name>
    <dbReference type="NCBI Taxonomy" id="10116"/>
    <lineage>
        <taxon>Eukaryota</taxon>
        <taxon>Metazoa</taxon>
        <taxon>Chordata</taxon>
        <taxon>Craniata</taxon>
        <taxon>Vertebrata</taxon>
        <taxon>Euteleostomi</taxon>
        <taxon>Mammalia</taxon>
        <taxon>Eutheria</taxon>
        <taxon>Euarchontoglires</taxon>
        <taxon>Glires</taxon>
        <taxon>Rodentia</taxon>
        <taxon>Myomorpha</taxon>
        <taxon>Muroidea</taxon>
        <taxon>Muridae</taxon>
        <taxon>Murinae</taxon>
        <taxon>Rattus</taxon>
    </lineage>
</organism>
<reference evidence="2" key="1">
    <citation type="submission" date="2005-09" db="EMBL/GenBank/DDBJ databases">
        <authorList>
            <person name="Mural R.J."/>
            <person name="Li P.W."/>
            <person name="Adams M.D."/>
            <person name="Amanatides P.G."/>
            <person name="Baden-Tillson H."/>
            <person name="Barnstead M."/>
            <person name="Chin S.H."/>
            <person name="Dew I."/>
            <person name="Evans C.A."/>
            <person name="Ferriera S."/>
            <person name="Flanigan M."/>
            <person name="Fosler C."/>
            <person name="Glodek A."/>
            <person name="Gu Z."/>
            <person name="Holt R.A."/>
            <person name="Jennings D."/>
            <person name="Kraft C.L."/>
            <person name="Lu F."/>
            <person name="Nguyen T."/>
            <person name="Nusskern D.R."/>
            <person name="Pfannkoch C.M."/>
            <person name="Sitter C."/>
            <person name="Sutton G.G."/>
            <person name="Venter J.C."/>
            <person name="Wang Z."/>
            <person name="Woodage T."/>
            <person name="Zheng X.H."/>
            <person name="Zhong F."/>
        </authorList>
    </citation>
    <scope>NUCLEOTIDE SEQUENCE [LARGE SCALE GENOMIC DNA]</scope>
    <source>
        <strain>BN</strain>
        <strain evidence="2">Sprague-Dawley</strain>
    </source>
</reference>
<accession>A6JFP5</accession>